<dbReference type="EMBL" id="MN481987">
    <property type="protein sequence ID" value="QKO28871.1"/>
    <property type="molecule type" value="Genomic_DNA"/>
</dbReference>
<feature type="compositionally biased region" description="Acidic residues" evidence="1">
    <location>
        <begin position="82"/>
        <end position="96"/>
    </location>
</feature>
<evidence type="ECO:0000313" key="2">
    <source>
        <dbReference type="EMBL" id="QKO28871.1"/>
    </source>
</evidence>
<evidence type="ECO:0000256" key="1">
    <source>
        <dbReference type="SAM" id="MobiDB-lite"/>
    </source>
</evidence>
<feature type="compositionally biased region" description="Basic and acidic residues" evidence="1">
    <location>
        <begin position="10"/>
        <end position="20"/>
    </location>
</feature>
<name>A0A6N0C8D3_9ABAC</name>
<accession>A0A6N0C8D3</accession>
<protein>
    <submittedName>
        <fullName evidence="2">Uncharacterized protein</fullName>
    </submittedName>
</protein>
<feature type="compositionally biased region" description="Acidic residues" evidence="1">
    <location>
        <begin position="129"/>
        <end position="142"/>
    </location>
</feature>
<reference evidence="2" key="1">
    <citation type="submission" date="2019-09" db="EMBL/GenBank/DDBJ databases">
        <authorList>
            <person name="Tao P."/>
            <person name="Yang T."/>
            <person name="Chen J."/>
            <person name="Lin C."/>
            <person name="Hu J."/>
            <person name="Zhu Y."/>
            <person name="Lv H."/>
            <person name="Tian M."/>
            <person name="Gao Q."/>
            <person name="Jia J."/>
        </authorList>
    </citation>
    <scope>NUCLEOTIDE SEQUENCE</scope>
    <source>
        <strain evidence="2">WV103</strain>
    </source>
</reference>
<feature type="region of interest" description="Disordered" evidence="1">
    <location>
        <begin position="1"/>
        <end position="54"/>
    </location>
</feature>
<proteinExistence type="predicted"/>
<feature type="region of interest" description="Disordered" evidence="1">
    <location>
        <begin position="128"/>
        <end position="152"/>
    </location>
</feature>
<sequence length="152" mass="17349">MPQKFGVIDNADKDTNNADKDTDDNDDELSACRNDSNPIIKPETYDSENDDPFDFFQYQRQDGVVIKLEKDDAVYVETPYEPADDDDDDDDDTDDDDVIIVESSNPLAFKPKRFPIKVTRYAHIVSEEYIGDNDNDDDDDESSQPPSKKIKL</sequence>
<organism evidence="2">
    <name type="scientific">Spodoptera exigua multiple nucleopolyhedrovirus</name>
    <dbReference type="NCBI Taxonomy" id="10454"/>
    <lineage>
        <taxon>Viruses</taxon>
        <taxon>Viruses incertae sedis</taxon>
        <taxon>Naldaviricetes</taxon>
        <taxon>Lefavirales</taxon>
        <taxon>Baculoviridae</taxon>
        <taxon>Alphabaculovirus</taxon>
    </lineage>
</organism>
<feature type="region of interest" description="Disordered" evidence="1">
    <location>
        <begin position="75"/>
        <end position="96"/>
    </location>
</feature>